<protein>
    <recommendedName>
        <fullName evidence="1">AB hydrolase-1 domain-containing protein</fullName>
    </recommendedName>
</protein>
<dbReference type="PRINTS" id="PR00111">
    <property type="entry name" value="ABHYDROLASE"/>
</dbReference>
<gene>
    <name evidence="2" type="ORF">Aca07nite_65870</name>
</gene>
<dbReference type="Pfam" id="PF00561">
    <property type="entry name" value="Abhydrolase_1"/>
    <property type="match status" value="1"/>
</dbReference>
<dbReference type="PANTHER" id="PTHR43433">
    <property type="entry name" value="HYDROLASE, ALPHA/BETA FOLD FAMILY PROTEIN"/>
    <property type="match status" value="1"/>
</dbReference>
<accession>A0ABQ3WSQ1</accession>
<dbReference type="RefSeq" id="WP_204299434.1">
    <property type="nucleotide sequence ID" value="NZ_BAAAGQ010000021.1"/>
</dbReference>
<feature type="domain" description="AB hydrolase-1" evidence="1">
    <location>
        <begin position="26"/>
        <end position="129"/>
    </location>
</feature>
<dbReference type="PANTHER" id="PTHR43433:SF10">
    <property type="entry name" value="AB HYDROLASE-1 DOMAIN-CONTAINING PROTEIN"/>
    <property type="match status" value="1"/>
</dbReference>
<proteinExistence type="predicted"/>
<dbReference type="InterPro" id="IPR050471">
    <property type="entry name" value="AB_hydrolase"/>
</dbReference>
<dbReference type="SUPFAM" id="SSF53474">
    <property type="entry name" value="alpha/beta-Hydrolases"/>
    <property type="match status" value="1"/>
</dbReference>
<dbReference type="InterPro" id="IPR000073">
    <property type="entry name" value="AB_hydrolase_1"/>
</dbReference>
<organism evidence="2">
    <name type="scientific">Actinoplanes campanulatus</name>
    <dbReference type="NCBI Taxonomy" id="113559"/>
    <lineage>
        <taxon>Bacteria</taxon>
        <taxon>Bacillati</taxon>
        <taxon>Actinomycetota</taxon>
        <taxon>Actinomycetes</taxon>
        <taxon>Micromonosporales</taxon>
        <taxon>Micromonosporaceae</taxon>
        <taxon>Actinoplanes</taxon>
    </lineage>
</organism>
<comment type="caution">
    <text evidence="2">The sequence shown here is derived from an EMBL/GenBank/DDBJ whole genome shotgun (WGS) entry which is preliminary data.</text>
</comment>
<evidence type="ECO:0000259" key="1">
    <source>
        <dbReference type="Pfam" id="PF00561"/>
    </source>
</evidence>
<dbReference type="EMBL" id="BOMF01000126">
    <property type="protein sequence ID" value="GID49312.1"/>
    <property type="molecule type" value="Genomic_DNA"/>
</dbReference>
<dbReference type="Gene3D" id="3.40.50.1820">
    <property type="entry name" value="alpha/beta hydrolase"/>
    <property type="match status" value="1"/>
</dbReference>
<name>A0ABQ3WSQ1_9ACTN</name>
<sequence>MVADQALDINGRVLRYCVYGPADGTPVIAHNGTPSTRWRRPDQIETMHRAGVRVLMPDRPGYGGSTRRPGRSVADAAEDVRELADAQGWKRFAVFGGSGGGPHALACAALLPDRVTRCAVLSGIRPSEQAQPPDEHTLRPDLERISRDIMDRVAAGGPEMPGMPPGRPARDDPEAMARLRATFTDSYDGWVDDRIAFARPWGFAMPDGTVPVGVWYGSDDPQVPGEHARWLLENIPGAREHRYAGGHVPGPETFRQIYDWLRAPAV</sequence>
<reference evidence="2" key="1">
    <citation type="submission" date="2021-01" db="EMBL/GenBank/DDBJ databases">
        <title>Whole genome shotgun sequence of Actinoplanes capillaceus NBRC 16408.</title>
        <authorList>
            <person name="Komaki H."/>
            <person name="Tamura T."/>
        </authorList>
    </citation>
    <scope>NUCLEOTIDE SEQUENCE [LARGE SCALE GENOMIC DNA]</scope>
    <source>
        <strain evidence="2">NBRC 16408</strain>
    </source>
</reference>
<evidence type="ECO:0000313" key="2">
    <source>
        <dbReference type="EMBL" id="GID49312.1"/>
    </source>
</evidence>
<dbReference type="InterPro" id="IPR029058">
    <property type="entry name" value="AB_hydrolase_fold"/>
</dbReference>